<evidence type="ECO:0000313" key="1">
    <source>
        <dbReference type="EMBL" id="GFR23912.1"/>
    </source>
</evidence>
<dbReference type="EMBL" id="BMAO01038298">
    <property type="protein sequence ID" value="GFR23912.1"/>
    <property type="molecule type" value="Genomic_DNA"/>
</dbReference>
<dbReference type="Proteomes" id="UP000887116">
    <property type="component" value="Unassembled WGS sequence"/>
</dbReference>
<dbReference type="PANTHER" id="PTHR47331">
    <property type="entry name" value="PHD-TYPE DOMAIN-CONTAINING PROTEIN"/>
    <property type="match status" value="1"/>
</dbReference>
<protein>
    <submittedName>
        <fullName evidence="1">DUF1758 domain-containing protein</fullName>
    </submittedName>
</protein>
<gene>
    <name evidence="1" type="primary">AVEN_215988_1</name>
    <name evidence="1" type="ORF">TNCT_275551</name>
</gene>
<dbReference type="PANTHER" id="PTHR47331:SF5">
    <property type="entry name" value="RIBONUCLEASE H"/>
    <property type="match status" value="1"/>
</dbReference>
<comment type="caution">
    <text evidence="1">The sequence shown here is derived from an EMBL/GenBank/DDBJ whole genome shotgun (WGS) entry which is preliminary data.</text>
</comment>
<organism evidence="1 2">
    <name type="scientific">Trichonephila clavata</name>
    <name type="common">Joro spider</name>
    <name type="synonym">Nephila clavata</name>
    <dbReference type="NCBI Taxonomy" id="2740835"/>
    <lineage>
        <taxon>Eukaryota</taxon>
        <taxon>Metazoa</taxon>
        <taxon>Ecdysozoa</taxon>
        <taxon>Arthropoda</taxon>
        <taxon>Chelicerata</taxon>
        <taxon>Arachnida</taxon>
        <taxon>Araneae</taxon>
        <taxon>Araneomorphae</taxon>
        <taxon>Entelegynae</taxon>
        <taxon>Araneoidea</taxon>
        <taxon>Nephilidae</taxon>
        <taxon>Trichonephila</taxon>
    </lineage>
</organism>
<keyword evidence="2" id="KW-1185">Reference proteome</keyword>
<evidence type="ECO:0000313" key="2">
    <source>
        <dbReference type="Proteomes" id="UP000887116"/>
    </source>
</evidence>
<name>A0A8X6HHH9_TRICU</name>
<dbReference type="OrthoDB" id="6512919at2759"/>
<reference evidence="1" key="1">
    <citation type="submission" date="2020-07" db="EMBL/GenBank/DDBJ databases">
        <title>Multicomponent nature underlies the extraordinary mechanical properties of spider dragline silk.</title>
        <authorList>
            <person name="Kono N."/>
            <person name="Nakamura H."/>
            <person name="Mori M."/>
            <person name="Yoshida Y."/>
            <person name="Ohtoshi R."/>
            <person name="Malay A.D."/>
            <person name="Moran D.A.P."/>
            <person name="Tomita M."/>
            <person name="Numata K."/>
            <person name="Arakawa K."/>
        </authorList>
    </citation>
    <scope>NUCLEOTIDE SEQUENCE</scope>
</reference>
<sequence length="233" mass="26775">MNFLKQEVKNDEMVELARNNFSAPINQMERDVNKPDKFPSYELCLPFKSDVIDLSSNKELTWKWHKKMCERAQRNWFLDDYKAAFKELEKLEITEKIEAENENSNCLLHRPIVQNDSITTKIRPVFDALAHETDRFHSYPTGHSADIEKAFLQLGIAPKHRDFLRSDPDEGKEIVYRHGGVVFGVWSSSLLAAVLKHLLENVPAEDSQLGSKLKLSFNVDNCVTGVNDVAQQE</sequence>
<accession>A0A8X6HHH9</accession>
<proteinExistence type="predicted"/>
<dbReference type="AlphaFoldDB" id="A0A8X6HHH9"/>